<dbReference type="RefSeq" id="WP_160479591.1">
    <property type="nucleotide sequence ID" value="NZ_WTFN01000003.1"/>
</dbReference>
<dbReference type="AlphaFoldDB" id="A0A7X3KRR6"/>
<organism evidence="1 2">
    <name type="scientific">Metapseudomonas otitidis</name>
    <dbReference type="NCBI Taxonomy" id="319939"/>
    <lineage>
        <taxon>Bacteria</taxon>
        <taxon>Pseudomonadati</taxon>
        <taxon>Pseudomonadota</taxon>
        <taxon>Gammaproteobacteria</taxon>
        <taxon>Pseudomonadales</taxon>
        <taxon>Pseudomonadaceae</taxon>
        <taxon>Metapseudomonas</taxon>
    </lineage>
</organism>
<gene>
    <name evidence="1" type="ORF">GO594_01775</name>
</gene>
<dbReference type="InterPro" id="IPR020288">
    <property type="entry name" value="Sheath_initiator"/>
</dbReference>
<evidence type="ECO:0000313" key="2">
    <source>
        <dbReference type="Proteomes" id="UP000461288"/>
    </source>
</evidence>
<sequence>MRYRKLDADGDYTFGRGQQDFLVNTPETVGQAVMTRLRLWLGEWFIDTADGLPWKSQVLGEHSRATYDAAIKSRILQTQGVRQIDSYESSFDGETRRLSVRATITTQYGQTSITGTL</sequence>
<dbReference type="Proteomes" id="UP000461288">
    <property type="component" value="Unassembled WGS sequence"/>
</dbReference>
<dbReference type="Pfam" id="PF10934">
    <property type="entry name" value="Sheath_initiator"/>
    <property type="match status" value="1"/>
</dbReference>
<protein>
    <recommendedName>
        <fullName evidence="3">Bacteriophage protein</fullName>
    </recommendedName>
</protein>
<reference evidence="1 2" key="1">
    <citation type="submission" date="2019-12" db="EMBL/GenBank/DDBJ databases">
        <title>Draft genome sequence of Pseudomonas otitidis recovered from a chicken carcass.</title>
        <authorList>
            <person name="Vieira T.R."/>
            <person name="Oliviera E.F.C."/>
            <person name="Silva N.M.V."/>
            <person name="Sambrano G.E."/>
            <person name="Cibulski S.P."/>
            <person name="Cardoso M.R.I."/>
        </authorList>
    </citation>
    <scope>NUCLEOTIDE SEQUENCE [LARGE SCALE GENOMIC DNA]</scope>
    <source>
        <strain evidence="1 2">25_K</strain>
    </source>
</reference>
<evidence type="ECO:0008006" key="3">
    <source>
        <dbReference type="Google" id="ProtNLM"/>
    </source>
</evidence>
<dbReference type="EMBL" id="WTFN01000003">
    <property type="protein sequence ID" value="MWK54695.1"/>
    <property type="molecule type" value="Genomic_DNA"/>
</dbReference>
<proteinExistence type="predicted"/>
<name>A0A7X3KRR6_9GAMM</name>
<comment type="caution">
    <text evidence="1">The sequence shown here is derived from an EMBL/GenBank/DDBJ whole genome shotgun (WGS) entry which is preliminary data.</text>
</comment>
<evidence type="ECO:0000313" key="1">
    <source>
        <dbReference type="EMBL" id="MWK54695.1"/>
    </source>
</evidence>
<accession>A0A7X3KRR6</accession>